<dbReference type="Proteomes" id="UP000198816">
    <property type="component" value="Unassembled WGS sequence"/>
</dbReference>
<dbReference type="STRING" id="1058.SAMN05421783_101248"/>
<organism evidence="1 2">
    <name type="scientific">Thiocapsa roseopersicina</name>
    <dbReference type="NCBI Taxonomy" id="1058"/>
    <lineage>
        <taxon>Bacteria</taxon>
        <taxon>Pseudomonadati</taxon>
        <taxon>Pseudomonadota</taxon>
        <taxon>Gammaproteobacteria</taxon>
        <taxon>Chromatiales</taxon>
        <taxon>Chromatiaceae</taxon>
        <taxon>Thiocapsa</taxon>
    </lineage>
</organism>
<dbReference type="InterPro" id="IPR009241">
    <property type="entry name" value="HigB-like"/>
</dbReference>
<name>A0A1H2QGM2_THIRO</name>
<evidence type="ECO:0000313" key="1">
    <source>
        <dbReference type="EMBL" id="SDW05764.1"/>
    </source>
</evidence>
<keyword evidence="2" id="KW-1185">Reference proteome</keyword>
<dbReference type="PANTHER" id="PTHR41791:SF1">
    <property type="entry name" value="SSL7039 PROTEIN"/>
    <property type="match status" value="1"/>
</dbReference>
<reference evidence="2" key="1">
    <citation type="submission" date="2016-10" db="EMBL/GenBank/DDBJ databases">
        <authorList>
            <person name="Varghese N."/>
            <person name="Submissions S."/>
        </authorList>
    </citation>
    <scope>NUCLEOTIDE SEQUENCE [LARGE SCALE GENOMIC DNA]</scope>
    <source>
        <strain evidence="2">DSM 217</strain>
    </source>
</reference>
<dbReference type="PANTHER" id="PTHR41791">
    <property type="entry name" value="SSL7039 PROTEIN"/>
    <property type="match status" value="1"/>
</dbReference>
<proteinExistence type="predicted"/>
<dbReference type="RefSeq" id="WP_093027320.1">
    <property type="nucleotide sequence ID" value="NZ_FNNZ01000001.1"/>
</dbReference>
<dbReference type="NCBIfam" id="TIGR02683">
    <property type="entry name" value="upstrm_HI1419"/>
    <property type="match status" value="1"/>
</dbReference>
<dbReference type="OrthoDB" id="9800258at2"/>
<dbReference type="EMBL" id="FNNZ01000001">
    <property type="protein sequence ID" value="SDW05764.1"/>
    <property type="molecule type" value="Genomic_DNA"/>
</dbReference>
<dbReference type="PIRSF" id="PIRSF028744">
    <property type="entry name" value="Addict_mod_HI1419"/>
    <property type="match status" value="1"/>
</dbReference>
<gene>
    <name evidence="1" type="ORF">SAMN05421783_101248</name>
</gene>
<dbReference type="Pfam" id="PF05973">
    <property type="entry name" value="Gp49"/>
    <property type="match status" value="1"/>
</dbReference>
<evidence type="ECO:0000313" key="2">
    <source>
        <dbReference type="Proteomes" id="UP000198816"/>
    </source>
</evidence>
<dbReference type="AlphaFoldDB" id="A0A1H2QGM2"/>
<dbReference type="InterPro" id="IPR014056">
    <property type="entry name" value="TypeIITA-like_toxin_pred"/>
</dbReference>
<accession>A0A1H2QGM2</accession>
<protein>
    <submittedName>
        <fullName evidence="1">Putative addiction module killer protein</fullName>
    </submittedName>
</protein>
<sequence>MIELIKTDVFDRWLRDLRDTRARAKVAARIKRLSLGSPGDVKPVGEGLSEMRIPYGPGYRVYYITRGPIVVVLLCGGDKSTQSNDIEQAKAIAAQWKERTHDRP</sequence>